<feature type="domain" description="VOC" evidence="1">
    <location>
        <begin position="12"/>
        <end position="144"/>
    </location>
</feature>
<gene>
    <name evidence="2" type="ORF">GCM10009425_20360</name>
</gene>
<dbReference type="InterPro" id="IPR037523">
    <property type="entry name" value="VOC_core"/>
</dbReference>
<sequence length="151" mass="16577">MFSSEPISVLRRSDLLGLVVPSLAESLHFWAAALGFTLTRQGKPSSEELLSSAQATAIAELEANNYRVLLIEQPKSAFQLPEPDHAAPISLLFQVNDLEARLGHVRQSGFEASPPRTITQGPREGWQVATVKGPNRVVVELMQPRQADQRP</sequence>
<dbReference type="Pfam" id="PF00903">
    <property type="entry name" value="Glyoxalase"/>
    <property type="match status" value="1"/>
</dbReference>
<protein>
    <recommendedName>
        <fullName evidence="1">VOC domain-containing protein</fullName>
    </recommendedName>
</protein>
<accession>A0ABQ2GR48</accession>
<proteinExistence type="predicted"/>
<dbReference type="PROSITE" id="PS51819">
    <property type="entry name" value="VOC"/>
    <property type="match status" value="1"/>
</dbReference>
<dbReference type="Proteomes" id="UP000616499">
    <property type="component" value="Unassembled WGS sequence"/>
</dbReference>
<reference evidence="3" key="1">
    <citation type="journal article" date="2019" name="Int. J. Syst. Evol. Microbiol.">
        <title>The Global Catalogue of Microorganisms (GCM) 10K type strain sequencing project: providing services to taxonomists for standard genome sequencing and annotation.</title>
        <authorList>
            <consortium name="The Broad Institute Genomics Platform"/>
            <consortium name="The Broad Institute Genome Sequencing Center for Infectious Disease"/>
            <person name="Wu L."/>
            <person name="Ma J."/>
        </authorList>
    </citation>
    <scope>NUCLEOTIDE SEQUENCE [LARGE SCALE GENOMIC DNA]</scope>
    <source>
        <strain evidence="3">JCM 13501</strain>
    </source>
</reference>
<name>A0ABQ2GR48_9PSED</name>
<keyword evidence="3" id="KW-1185">Reference proteome</keyword>
<dbReference type="RefSeq" id="WP_188866022.1">
    <property type="nucleotide sequence ID" value="NZ_BMNW01000004.1"/>
</dbReference>
<dbReference type="SUPFAM" id="SSF54593">
    <property type="entry name" value="Glyoxalase/Bleomycin resistance protein/Dihydroxybiphenyl dioxygenase"/>
    <property type="match status" value="1"/>
</dbReference>
<evidence type="ECO:0000313" key="2">
    <source>
        <dbReference type="EMBL" id="GGM09038.1"/>
    </source>
</evidence>
<dbReference type="Gene3D" id="3.10.180.10">
    <property type="entry name" value="2,3-Dihydroxybiphenyl 1,2-Dioxygenase, domain 1"/>
    <property type="match status" value="1"/>
</dbReference>
<organism evidence="2 3">
    <name type="scientific">Pseudomonas asuensis</name>
    <dbReference type="NCBI Taxonomy" id="1825787"/>
    <lineage>
        <taxon>Bacteria</taxon>
        <taxon>Pseudomonadati</taxon>
        <taxon>Pseudomonadota</taxon>
        <taxon>Gammaproteobacteria</taxon>
        <taxon>Pseudomonadales</taxon>
        <taxon>Pseudomonadaceae</taxon>
        <taxon>Pseudomonas</taxon>
    </lineage>
</organism>
<dbReference type="InterPro" id="IPR029068">
    <property type="entry name" value="Glyas_Bleomycin-R_OHBP_Dase"/>
</dbReference>
<evidence type="ECO:0000259" key="1">
    <source>
        <dbReference type="PROSITE" id="PS51819"/>
    </source>
</evidence>
<dbReference type="EMBL" id="BMNW01000004">
    <property type="protein sequence ID" value="GGM09038.1"/>
    <property type="molecule type" value="Genomic_DNA"/>
</dbReference>
<evidence type="ECO:0000313" key="3">
    <source>
        <dbReference type="Proteomes" id="UP000616499"/>
    </source>
</evidence>
<dbReference type="InterPro" id="IPR004360">
    <property type="entry name" value="Glyas_Fos-R_dOase_dom"/>
</dbReference>
<comment type="caution">
    <text evidence="2">The sequence shown here is derived from an EMBL/GenBank/DDBJ whole genome shotgun (WGS) entry which is preliminary data.</text>
</comment>